<accession>R7T3E0</accession>
<dbReference type="EMBL" id="AMQN01015996">
    <property type="status" value="NOT_ANNOTATED_CDS"/>
    <property type="molecule type" value="Genomic_DNA"/>
</dbReference>
<dbReference type="NCBIfam" id="TIGR02824">
    <property type="entry name" value="quinone_pig3"/>
    <property type="match status" value="1"/>
</dbReference>
<dbReference type="Pfam" id="PF08240">
    <property type="entry name" value="ADH_N"/>
    <property type="match status" value="1"/>
</dbReference>
<dbReference type="Pfam" id="PF00107">
    <property type="entry name" value="ADH_zinc_N"/>
    <property type="match status" value="1"/>
</dbReference>
<dbReference type="SUPFAM" id="SSF50129">
    <property type="entry name" value="GroES-like"/>
    <property type="match status" value="1"/>
</dbReference>
<dbReference type="InterPro" id="IPR020843">
    <property type="entry name" value="ER"/>
</dbReference>
<dbReference type="InterPro" id="IPR013154">
    <property type="entry name" value="ADH-like_N"/>
</dbReference>
<organism evidence="4">
    <name type="scientific">Capitella teleta</name>
    <name type="common">Polychaete worm</name>
    <dbReference type="NCBI Taxonomy" id="283909"/>
    <lineage>
        <taxon>Eukaryota</taxon>
        <taxon>Metazoa</taxon>
        <taxon>Spiralia</taxon>
        <taxon>Lophotrochozoa</taxon>
        <taxon>Annelida</taxon>
        <taxon>Polychaeta</taxon>
        <taxon>Sedentaria</taxon>
        <taxon>Scolecida</taxon>
        <taxon>Capitellidae</taxon>
        <taxon>Capitella</taxon>
    </lineage>
</organism>
<feature type="domain" description="Enoyl reductase (ER)" evidence="3">
    <location>
        <begin position="55"/>
        <end position="370"/>
    </location>
</feature>
<dbReference type="Gene3D" id="3.40.50.720">
    <property type="entry name" value="NAD(P)-binding Rossmann-like Domain"/>
    <property type="match status" value="1"/>
</dbReference>
<reference evidence="6" key="1">
    <citation type="submission" date="2012-12" db="EMBL/GenBank/DDBJ databases">
        <authorList>
            <person name="Hellsten U."/>
            <person name="Grimwood J."/>
            <person name="Chapman J.A."/>
            <person name="Shapiro H."/>
            <person name="Aerts A."/>
            <person name="Otillar R.P."/>
            <person name="Terry A.Y."/>
            <person name="Boore J.L."/>
            <person name="Simakov O."/>
            <person name="Marletaz F."/>
            <person name="Cho S.-J."/>
            <person name="Edsinger-Gonzales E."/>
            <person name="Havlak P."/>
            <person name="Kuo D.-H."/>
            <person name="Larsson T."/>
            <person name="Lv J."/>
            <person name="Arendt D."/>
            <person name="Savage R."/>
            <person name="Osoegawa K."/>
            <person name="de Jong P."/>
            <person name="Lindberg D.R."/>
            <person name="Seaver E.C."/>
            <person name="Weisblat D.A."/>
            <person name="Putnam N.H."/>
            <person name="Grigoriev I.V."/>
            <person name="Rokhsar D.S."/>
        </authorList>
    </citation>
    <scope>NUCLEOTIDE SEQUENCE</scope>
    <source>
        <strain evidence="6">I ESC-2004</strain>
    </source>
</reference>
<gene>
    <name evidence="4" type="ORF">CAPTEDRAFT_163551</name>
</gene>
<dbReference type="GO" id="GO:0070402">
    <property type="term" value="F:NADPH binding"/>
    <property type="evidence" value="ECO:0007669"/>
    <property type="project" value="TreeGrafter"/>
</dbReference>
<dbReference type="STRING" id="283909.R7T3E0"/>
<dbReference type="GO" id="GO:0048038">
    <property type="term" value="F:quinone binding"/>
    <property type="evidence" value="ECO:0007669"/>
    <property type="project" value="TreeGrafter"/>
</dbReference>
<dbReference type="InterPro" id="IPR013149">
    <property type="entry name" value="ADH-like_C"/>
</dbReference>
<dbReference type="OrthoDB" id="3509362at2759"/>
<dbReference type="PANTHER" id="PTHR48106:SF18">
    <property type="entry name" value="QUINONE OXIDOREDUCTASE PIG3"/>
    <property type="match status" value="1"/>
</dbReference>
<reference evidence="5" key="3">
    <citation type="submission" date="2015-06" db="UniProtKB">
        <authorList>
            <consortium name="EnsemblMetazoa"/>
        </authorList>
    </citation>
    <scope>IDENTIFICATION</scope>
</reference>
<dbReference type="InterPro" id="IPR036291">
    <property type="entry name" value="NAD(P)-bd_dom_sf"/>
</dbReference>
<keyword evidence="2" id="KW-0560">Oxidoreductase</keyword>
<dbReference type="AlphaFoldDB" id="R7T3E0"/>
<dbReference type="PANTHER" id="PTHR48106">
    <property type="entry name" value="QUINONE OXIDOREDUCTASE PIG3-RELATED"/>
    <property type="match status" value="1"/>
</dbReference>
<dbReference type="GO" id="GO:0003960">
    <property type="term" value="F:quinone reductase (NADPH) activity"/>
    <property type="evidence" value="ECO:0007669"/>
    <property type="project" value="TreeGrafter"/>
</dbReference>
<name>R7T3E0_CAPTE</name>
<keyword evidence="6" id="KW-1185">Reference proteome</keyword>
<dbReference type="InterPro" id="IPR014189">
    <property type="entry name" value="Quinone_OxRdtase_PIG3"/>
</dbReference>
<evidence type="ECO:0000256" key="1">
    <source>
        <dbReference type="ARBA" id="ARBA00022857"/>
    </source>
</evidence>
<proteinExistence type="predicted"/>
<dbReference type="OMA" id="WAEVPDP"/>
<dbReference type="EMBL" id="KB312430">
    <property type="protein sequence ID" value="ELT87242.1"/>
    <property type="molecule type" value="Genomic_DNA"/>
</dbReference>
<dbReference type="EnsemblMetazoa" id="CapteT163551">
    <property type="protein sequence ID" value="CapteP163551"/>
    <property type="gene ID" value="CapteG163551"/>
</dbReference>
<sequence>MPVTLQFLKTQTLIAVSKSAASAIHLLLTFLICDFILTGETASSTMMQAAQYEIGGPEKLSVGQVAIPSLREREVLIRVHATAINRAETLQRQGKYPPVPGESEILGLEAAGVVEKLGPGASKWKIGDRVMALLPGGGNAEFVAAFEDHLIPVPITLPFTQAAAIPEVWLTAYQLLHFVGKLKVGEKVLIHAGASGVGTAAVQLVKQAQAQPYVTAGSKEKIQFAEELGAIKGFNYKEGDFAAKVLKATNGDGVDLILDCVGASHWEQNIESLKAEGRWVLYGSLGGVNVEGPILGKILRKRISLIGSTLKARSTQYKTELISAFSDHAMPLFANGTYRPIIYTIFLSLHHLPEAHRTMEANQNTGKIVLKVSESKEEL</sequence>
<dbReference type="CDD" id="cd05276">
    <property type="entry name" value="p53_inducible_oxidoreductase"/>
    <property type="match status" value="1"/>
</dbReference>
<dbReference type="HOGENOM" id="CLU_026673_3_4_1"/>
<reference evidence="4 6" key="2">
    <citation type="journal article" date="2013" name="Nature">
        <title>Insights into bilaterian evolution from three spiralian genomes.</title>
        <authorList>
            <person name="Simakov O."/>
            <person name="Marletaz F."/>
            <person name="Cho S.J."/>
            <person name="Edsinger-Gonzales E."/>
            <person name="Havlak P."/>
            <person name="Hellsten U."/>
            <person name="Kuo D.H."/>
            <person name="Larsson T."/>
            <person name="Lv J."/>
            <person name="Arendt D."/>
            <person name="Savage R."/>
            <person name="Osoegawa K."/>
            <person name="de Jong P."/>
            <person name="Grimwood J."/>
            <person name="Chapman J.A."/>
            <person name="Shapiro H."/>
            <person name="Aerts A."/>
            <person name="Otillar R.P."/>
            <person name="Terry A.Y."/>
            <person name="Boore J.L."/>
            <person name="Grigoriev I.V."/>
            <person name="Lindberg D.R."/>
            <person name="Seaver E.C."/>
            <person name="Weisblat D.A."/>
            <person name="Putnam N.H."/>
            <person name="Rokhsar D.S."/>
        </authorList>
    </citation>
    <scope>NUCLEOTIDE SEQUENCE</scope>
    <source>
        <strain evidence="4 6">I ESC-2004</strain>
    </source>
</reference>
<dbReference type="Gene3D" id="3.90.180.10">
    <property type="entry name" value="Medium-chain alcohol dehydrogenases, catalytic domain"/>
    <property type="match status" value="1"/>
</dbReference>
<dbReference type="SMART" id="SM00829">
    <property type="entry name" value="PKS_ER"/>
    <property type="match status" value="1"/>
</dbReference>
<evidence type="ECO:0000313" key="5">
    <source>
        <dbReference type="EnsemblMetazoa" id="CapteP163551"/>
    </source>
</evidence>
<dbReference type="SUPFAM" id="SSF51735">
    <property type="entry name" value="NAD(P)-binding Rossmann-fold domains"/>
    <property type="match status" value="1"/>
</dbReference>
<evidence type="ECO:0000259" key="3">
    <source>
        <dbReference type="SMART" id="SM00829"/>
    </source>
</evidence>
<evidence type="ECO:0000256" key="2">
    <source>
        <dbReference type="ARBA" id="ARBA00023002"/>
    </source>
</evidence>
<dbReference type="InterPro" id="IPR011032">
    <property type="entry name" value="GroES-like_sf"/>
</dbReference>
<protein>
    <recommendedName>
        <fullName evidence="3">Enoyl reductase (ER) domain-containing protein</fullName>
    </recommendedName>
</protein>
<dbReference type="Proteomes" id="UP000014760">
    <property type="component" value="Unassembled WGS sequence"/>
</dbReference>
<keyword evidence="1" id="KW-0521">NADP</keyword>
<evidence type="ECO:0000313" key="6">
    <source>
        <dbReference type="Proteomes" id="UP000014760"/>
    </source>
</evidence>
<evidence type="ECO:0000313" key="4">
    <source>
        <dbReference type="EMBL" id="ELT87242.1"/>
    </source>
</evidence>